<evidence type="ECO:0000313" key="1">
    <source>
        <dbReference type="EMBL" id="GAA3910404.1"/>
    </source>
</evidence>
<accession>A0ABP7M074</accession>
<dbReference type="EMBL" id="BAAAZA010000099">
    <property type="protein sequence ID" value="GAA3910404.1"/>
    <property type="molecule type" value="Genomic_DNA"/>
</dbReference>
<sequence>MARAADPLAHVAAHLAKADESDLHVSSLLPELAVLGDEGLGGGVEAANVPAFGQRGLDVFTCRL</sequence>
<reference evidence="2" key="1">
    <citation type="journal article" date="2019" name="Int. J. Syst. Evol. Microbiol.">
        <title>The Global Catalogue of Microorganisms (GCM) 10K type strain sequencing project: providing services to taxonomists for standard genome sequencing and annotation.</title>
        <authorList>
            <consortium name="The Broad Institute Genomics Platform"/>
            <consortium name="The Broad Institute Genome Sequencing Center for Infectious Disease"/>
            <person name="Wu L."/>
            <person name="Ma J."/>
        </authorList>
    </citation>
    <scope>NUCLEOTIDE SEQUENCE [LARGE SCALE GENOMIC DNA]</scope>
    <source>
        <strain evidence="2">JCM 16578</strain>
    </source>
</reference>
<evidence type="ECO:0000313" key="2">
    <source>
        <dbReference type="Proteomes" id="UP001501563"/>
    </source>
</evidence>
<keyword evidence="2" id="KW-1185">Reference proteome</keyword>
<dbReference type="Proteomes" id="UP001501563">
    <property type="component" value="Unassembled WGS sequence"/>
</dbReference>
<proteinExistence type="predicted"/>
<gene>
    <name evidence="1" type="ORF">GCM10022207_94640</name>
</gene>
<protein>
    <submittedName>
        <fullName evidence="1">Uncharacterized protein</fullName>
    </submittedName>
</protein>
<organism evidence="1 2">
    <name type="scientific">Streptomyces lannensis</name>
    <dbReference type="NCBI Taxonomy" id="766498"/>
    <lineage>
        <taxon>Bacteria</taxon>
        <taxon>Bacillati</taxon>
        <taxon>Actinomycetota</taxon>
        <taxon>Actinomycetes</taxon>
        <taxon>Kitasatosporales</taxon>
        <taxon>Streptomycetaceae</taxon>
        <taxon>Streptomyces</taxon>
    </lineage>
</organism>
<comment type="caution">
    <text evidence="1">The sequence shown here is derived from an EMBL/GenBank/DDBJ whole genome shotgun (WGS) entry which is preliminary data.</text>
</comment>
<name>A0ABP7M074_9ACTN</name>